<dbReference type="PANTHER" id="PTHR35897:SF1">
    <property type="entry name" value="METHYLTRANSFERASE AUSD"/>
    <property type="match status" value="1"/>
</dbReference>
<protein>
    <recommendedName>
        <fullName evidence="7">Methyltransferase ausD</fullName>
    </recommendedName>
</protein>
<evidence type="ECO:0000256" key="1">
    <source>
        <dbReference type="ARBA" id="ARBA00005179"/>
    </source>
</evidence>
<dbReference type="PANTHER" id="PTHR35897">
    <property type="entry name" value="METHYLTRANSFERASE AUSD"/>
    <property type="match status" value="1"/>
</dbReference>
<dbReference type="OrthoDB" id="2094832at2759"/>
<organism evidence="5 6">
    <name type="scientific">Collybia nuda</name>
    <dbReference type="NCBI Taxonomy" id="64659"/>
    <lineage>
        <taxon>Eukaryota</taxon>
        <taxon>Fungi</taxon>
        <taxon>Dikarya</taxon>
        <taxon>Basidiomycota</taxon>
        <taxon>Agaricomycotina</taxon>
        <taxon>Agaricomycetes</taxon>
        <taxon>Agaricomycetidae</taxon>
        <taxon>Agaricales</taxon>
        <taxon>Tricholomatineae</taxon>
        <taxon>Clitocybaceae</taxon>
        <taxon>Collybia</taxon>
    </lineage>
</organism>
<gene>
    <name evidence="5" type="ORF">BDZ94DRAFT_170819</name>
</gene>
<dbReference type="EMBL" id="MU150241">
    <property type="protein sequence ID" value="KAF9466489.1"/>
    <property type="molecule type" value="Genomic_DNA"/>
</dbReference>
<comment type="caution">
    <text evidence="5">The sequence shown here is derived from an EMBL/GenBank/DDBJ whole genome shotgun (WGS) entry which is preliminary data.</text>
</comment>
<evidence type="ECO:0000256" key="3">
    <source>
        <dbReference type="ARBA" id="ARBA00022691"/>
    </source>
</evidence>
<dbReference type="InterPro" id="IPR051654">
    <property type="entry name" value="Meroterpenoid_MTases"/>
</dbReference>
<name>A0A9P5YC12_9AGAR</name>
<dbReference type="Proteomes" id="UP000807353">
    <property type="component" value="Unassembled WGS sequence"/>
</dbReference>
<keyword evidence="6" id="KW-1185">Reference proteome</keyword>
<dbReference type="AlphaFoldDB" id="A0A9P5YC12"/>
<sequence>MSGPIDTDTTRLPLDECFYSLKGGELAFFQEQTGIKDEGELKKHIIAVQEKAYEIHGYRCIRRFGFTQFKISRLPAYQNVLRLGRERPGGILLDIGCCFGNDIRKAVADGWPVNGVIASDLHKGFWDLGHELFRTTPTTFPVPFVPGDAFDPAHIAPREPFYQRPEIPHRPLDELTSLTPLQGHISAIHASAFFHLFDESKQLELARILATLLSPLPGSLIFGLHGGKPQKGFRTEVKNNAGSYMFCHSPESWRELWDGPVFRKGSVRVDAGLHKVERPDLPAHENAEFFLLWWSVTRM</sequence>
<reference evidence="5" key="1">
    <citation type="submission" date="2020-11" db="EMBL/GenBank/DDBJ databases">
        <authorList>
            <consortium name="DOE Joint Genome Institute"/>
            <person name="Ahrendt S."/>
            <person name="Riley R."/>
            <person name="Andreopoulos W."/>
            <person name="Labutti K."/>
            <person name="Pangilinan J."/>
            <person name="Ruiz-Duenas F.J."/>
            <person name="Barrasa J.M."/>
            <person name="Sanchez-Garcia M."/>
            <person name="Camarero S."/>
            <person name="Miyauchi S."/>
            <person name="Serrano A."/>
            <person name="Linde D."/>
            <person name="Babiker R."/>
            <person name="Drula E."/>
            <person name="Ayuso-Fernandez I."/>
            <person name="Pacheco R."/>
            <person name="Padilla G."/>
            <person name="Ferreira P."/>
            <person name="Barriuso J."/>
            <person name="Kellner H."/>
            <person name="Castanera R."/>
            <person name="Alfaro M."/>
            <person name="Ramirez L."/>
            <person name="Pisabarro A.G."/>
            <person name="Kuo A."/>
            <person name="Tritt A."/>
            <person name="Lipzen A."/>
            <person name="He G."/>
            <person name="Yan M."/>
            <person name="Ng V."/>
            <person name="Cullen D."/>
            <person name="Martin F."/>
            <person name="Rosso M.-N."/>
            <person name="Henrissat B."/>
            <person name="Hibbett D."/>
            <person name="Martinez A.T."/>
            <person name="Grigoriev I.V."/>
        </authorList>
    </citation>
    <scope>NUCLEOTIDE SEQUENCE</scope>
    <source>
        <strain evidence="5">CBS 247.69</strain>
    </source>
</reference>
<dbReference type="GO" id="GO:0016740">
    <property type="term" value="F:transferase activity"/>
    <property type="evidence" value="ECO:0007669"/>
    <property type="project" value="UniProtKB-KW"/>
</dbReference>
<accession>A0A9P5YC12</accession>
<dbReference type="InterPro" id="IPR029063">
    <property type="entry name" value="SAM-dependent_MTases_sf"/>
</dbReference>
<comment type="pathway">
    <text evidence="1">Secondary metabolite biosynthesis.</text>
</comment>
<dbReference type="Gene3D" id="3.40.50.150">
    <property type="entry name" value="Vaccinia Virus protein VP39"/>
    <property type="match status" value="1"/>
</dbReference>
<keyword evidence="2" id="KW-0808">Transferase</keyword>
<evidence type="ECO:0000313" key="5">
    <source>
        <dbReference type="EMBL" id="KAF9466489.1"/>
    </source>
</evidence>
<evidence type="ECO:0008006" key="7">
    <source>
        <dbReference type="Google" id="ProtNLM"/>
    </source>
</evidence>
<proteinExistence type="inferred from homology"/>
<evidence type="ECO:0000256" key="4">
    <source>
        <dbReference type="ARBA" id="ARBA00038314"/>
    </source>
</evidence>
<comment type="similarity">
    <text evidence="4">Belongs to the class I-like SAM-binding methyltransferase superfamily.</text>
</comment>
<dbReference type="SUPFAM" id="SSF53335">
    <property type="entry name" value="S-adenosyl-L-methionine-dependent methyltransferases"/>
    <property type="match status" value="1"/>
</dbReference>
<keyword evidence="3" id="KW-0949">S-adenosyl-L-methionine</keyword>
<evidence type="ECO:0000256" key="2">
    <source>
        <dbReference type="ARBA" id="ARBA00022679"/>
    </source>
</evidence>
<evidence type="ECO:0000313" key="6">
    <source>
        <dbReference type="Proteomes" id="UP000807353"/>
    </source>
</evidence>